<dbReference type="RefSeq" id="WP_015449029.1">
    <property type="nucleotide sequence ID" value="NC_020541.1"/>
</dbReference>
<dbReference type="CDD" id="cd00146">
    <property type="entry name" value="PKD"/>
    <property type="match status" value="1"/>
</dbReference>
<dbReference type="HOGENOM" id="CLU_400013_0_0_6"/>
<dbReference type="EMBL" id="CP003470">
    <property type="protein sequence ID" value="AGG90772.1"/>
    <property type="molecule type" value="Genomic_DNA"/>
</dbReference>
<evidence type="ECO:0000256" key="8">
    <source>
        <dbReference type="SAM" id="SignalP"/>
    </source>
</evidence>
<accession>M4NL19</accession>
<organism evidence="10 11">
    <name type="scientific">Rhodanobacter denitrificans</name>
    <dbReference type="NCBI Taxonomy" id="666685"/>
    <lineage>
        <taxon>Bacteria</taxon>
        <taxon>Pseudomonadati</taxon>
        <taxon>Pseudomonadota</taxon>
        <taxon>Gammaproteobacteria</taxon>
        <taxon>Lysobacterales</taxon>
        <taxon>Rhodanobacteraceae</taxon>
        <taxon>Rhodanobacter</taxon>
    </lineage>
</organism>
<evidence type="ECO:0000313" key="10">
    <source>
        <dbReference type="EMBL" id="AGG90772.1"/>
    </source>
</evidence>
<dbReference type="GO" id="GO:0008236">
    <property type="term" value="F:serine-type peptidase activity"/>
    <property type="evidence" value="ECO:0007669"/>
    <property type="project" value="UniProtKB-KW"/>
</dbReference>
<dbReference type="PROSITE" id="PS50093">
    <property type="entry name" value="PKD"/>
    <property type="match status" value="1"/>
</dbReference>
<feature type="domain" description="PKD" evidence="9">
    <location>
        <begin position="401"/>
        <end position="475"/>
    </location>
</feature>
<dbReference type="SUPFAM" id="SSF49299">
    <property type="entry name" value="PKD domain"/>
    <property type="match status" value="1"/>
</dbReference>
<comment type="cofactor">
    <cofactor evidence="1">
        <name>Ca(2+)</name>
        <dbReference type="ChEBI" id="CHEBI:29108"/>
    </cofactor>
</comment>
<dbReference type="GO" id="GO:0005576">
    <property type="term" value="C:extracellular region"/>
    <property type="evidence" value="ECO:0007669"/>
    <property type="project" value="UniProtKB-SubCell"/>
</dbReference>
<dbReference type="KEGG" id="rhd:R2APBS1_3712"/>
<evidence type="ECO:0000256" key="2">
    <source>
        <dbReference type="ARBA" id="ARBA00004613"/>
    </source>
</evidence>
<keyword evidence="11" id="KW-1185">Reference proteome</keyword>
<comment type="subcellular location">
    <subcellularLocation>
        <location evidence="2">Secreted</location>
    </subcellularLocation>
</comment>
<dbReference type="InterPro" id="IPR000601">
    <property type="entry name" value="PKD_dom"/>
</dbReference>
<keyword evidence="3" id="KW-0964">Secreted</keyword>
<keyword evidence="7" id="KW-0865">Zymogen</keyword>
<sequence precursor="true">MLGNFQLKSWAIAAGVAIMAASSAAATNAVPAQGAATPAAAGNRTLNPYSPAYGHPYRHGVFPTREAHARMKQYQALQATTTTAATGTQTLSYGGGVDGIGVTSGTPKVYIVVYGNQWGTASTNASGNMTLSGDAYGAVPYLENLFKGLGTGGELWSGVMTQYCDGSSVSTGATFCPSGAPTIGYPTGGAFVNIWYDNSVASPSNATGAQLAQEAIKAAQHFGNTTAASNRYVQYVILSPSGTHPDGFNTSTGQFCAWHDWNGDQSVSSPVGDVAFTNMPYVHDMGTSCGMNSVNGSAGALDGFSIVEGHEYAETVTDQNPAGGWTNHTGNATYNGQENGDECAWISSGQGATANVTMGNGTYPMQSTWSNDTNECDLSHPIVGSGTPTGGTPVANFGYTTSGLTANFTDSSTDSGGTLSAHSWTFGDGSSSTATNPSHTYAAGGTYSVSETVTDSVNAQTSTTTKSVTVSAGGGGSGLQNGVPVTGLAAATGAQLAYSVNIPAGATNLVISISGGTGDADLYTRFGAAPTLSSYDCRPYITGNNESCTVASPQAGTYYIMLNGYAAFSGVTLKATWSTGGGGGGNVLQNGVAATGLTATTGNSVNYTMAVTAGATNLSFKIAGSVGDADLYVKFGSAPTTSSYDCRPYLTGDNETCTISNVQAGTYYVMVRAYQSYSGVSLTGSYTP</sequence>
<keyword evidence="4" id="KW-0645">Protease</keyword>
<evidence type="ECO:0000256" key="6">
    <source>
        <dbReference type="ARBA" id="ARBA00022825"/>
    </source>
</evidence>
<evidence type="ECO:0000256" key="1">
    <source>
        <dbReference type="ARBA" id="ARBA00001913"/>
    </source>
</evidence>
<dbReference type="GO" id="GO:0006508">
    <property type="term" value="P:proteolysis"/>
    <property type="evidence" value="ECO:0007669"/>
    <property type="project" value="UniProtKB-KW"/>
</dbReference>
<protein>
    <submittedName>
        <fullName evidence="10">PDK repeat-containing protein</fullName>
    </submittedName>
</protein>
<evidence type="ECO:0000256" key="7">
    <source>
        <dbReference type="ARBA" id="ARBA00023145"/>
    </source>
</evidence>
<dbReference type="Gene3D" id="2.60.120.380">
    <property type="match status" value="2"/>
</dbReference>
<evidence type="ECO:0000256" key="5">
    <source>
        <dbReference type="ARBA" id="ARBA00022801"/>
    </source>
</evidence>
<evidence type="ECO:0000313" key="11">
    <source>
        <dbReference type="Proteomes" id="UP000011859"/>
    </source>
</evidence>
<dbReference type="InterPro" id="IPR022409">
    <property type="entry name" value="PKD/Chitinase_dom"/>
</dbReference>
<dbReference type="InterPro" id="IPR013783">
    <property type="entry name" value="Ig-like_fold"/>
</dbReference>
<dbReference type="Proteomes" id="UP000011859">
    <property type="component" value="Chromosome"/>
</dbReference>
<dbReference type="FunFam" id="2.60.120.380:FF:000013">
    <property type="entry name" value="Alkaline serine protease"/>
    <property type="match status" value="1"/>
</dbReference>
<dbReference type="Gene3D" id="2.60.40.10">
    <property type="entry name" value="Immunoglobulins"/>
    <property type="match status" value="1"/>
</dbReference>
<keyword evidence="5" id="KW-0378">Hydrolase</keyword>
<gene>
    <name evidence="10" type="ORF">R2APBS1_3712</name>
</gene>
<dbReference type="Pfam" id="PF04151">
    <property type="entry name" value="PPC"/>
    <property type="match status" value="2"/>
</dbReference>
<dbReference type="InterPro" id="IPR007280">
    <property type="entry name" value="Peptidase_C_arc/bac"/>
</dbReference>
<name>M4NL19_9GAMM</name>
<proteinExistence type="predicted"/>
<dbReference type="eggNOG" id="COG3291">
    <property type="taxonomic scope" value="Bacteria"/>
</dbReference>
<dbReference type="AlphaFoldDB" id="M4NL19"/>
<keyword evidence="8" id="KW-0732">Signal</keyword>
<evidence type="ECO:0000256" key="4">
    <source>
        <dbReference type="ARBA" id="ARBA00022670"/>
    </source>
</evidence>
<feature type="signal peptide" evidence="8">
    <location>
        <begin position="1"/>
        <end position="25"/>
    </location>
</feature>
<reference evidence="10 11" key="1">
    <citation type="submission" date="2012-04" db="EMBL/GenBank/DDBJ databases">
        <title>Complete genome of Rhodanobacter sp. 2APBS1.</title>
        <authorList>
            <consortium name="US DOE Joint Genome Institute"/>
            <person name="Huntemann M."/>
            <person name="Wei C.-L."/>
            <person name="Han J."/>
            <person name="Detter J.C."/>
            <person name="Han C."/>
            <person name="Tapia R."/>
            <person name="Munk A.C.C."/>
            <person name="Chen A."/>
            <person name="Krypides N."/>
            <person name="Mavromatis K."/>
            <person name="Markowitz V."/>
            <person name="Szeto E."/>
            <person name="Ivanova N."/>
            <person name="Mikhailova N."/>
            <person name="Ovchinnikova G."/>
            <person name="Pagani I."/>
            <person name="Pati A."/>
            <person name="Goodwin L."/>
            <person name="Peters L."/>
            <person name="Pitluck S."/>
            <person name="Woyke T."/>
            <person name="Prakash O."/>
            <person name="Elkins J."/>
            <person name="Brown S."/>
            <person name="Palumbo A."/>
            <person name="Hemme C."/>
            <person name="Zhou J."/>
            <person name="Watson D."/>
            <person name="Jardine P."/>
            <person name="Kostka J."/>
            <person name="Green S."/>
        </authorList>
    </citation>
    <scope>NUCLEOTIDE SEQUENCE [LARGE SCALE GENOMIC DNA]</scope>
    <source>
        <strain evidence="10 11">2APBS1</strain>
    </source>
</reference>
<dbReference type="Pfam" id="PF18911">
    <property type="entry name" value="PKD_4"/>
    <property type="match status" value="1"/>
</dbReference>
<evidence type="ECO:0000256" key="3">
    <source>
        <dbReference type="ARBA" id="ARBA00022525"/>
    </source>
</evidence>
<feature type="chain" id="PRO_5004056379" evidence="8">
    <location>
        <begin position="26"/>
        <end position="688"/>
    </location>
</feature>
<dbReference type="SMART" id="SM00089">
    <property type="entry name" value="PKD"/>
    <property type="match status" value="1"/>
</dbReference>
<dbReference type="STRING" id="666685.R2APBS1_3712"/>
<dbReference type="InterPro" id="IPR035986">
    <property type="entry name" value="PKD_dom_sf"/>
</dbReference>
<evidence type="ECO:0000259" key="9">
    <source>
        <dbReference type="PROSITE" id="PS50093"/>
    </source>
</evidence>
<keyword evidence="6" id="KW-0720">Serine protease</keyword>